<reference evidence="1 2" key="1">
    <citation type="journal article" date="2018" name="IMA Fungus">
        <title>IMA Genome-F 10: Nine draft genome sequences of Claviceps purpurea s.lat., including C. arundinis, C. humidiphila, and C. cf. spartinae, pseudomolecules for the pitch canker pathogen Fusarium circinatum, draft genome of Davidsoniella eucalypti, Grosmannia galeiformis, Quambalaria eucalypti, and Teratosphaeria destructans.</title>
        <authorList>
            <person name="Wingfield B.D."/>
            <person name="Liu M."/>
            <person name="Nguyen H.D."/>
            <person name="Lane F.A."/>
            <person name="Morgan S.W."/>
            <person name="De Vos L."/>
            <person name="Wilken P.M."/>
            <person name="Duong T.A."/>
            <person name="Aylward J."/>
            <person name="Coetzee M.P."/>
            <person name="Dadej K."/>
            <person name="De Beer Z.W."/>
            <person name="Findlay W."/>
            <person name="Havenga M."/>
            <person name="Kolarik M."/>
            <person name="Menzies J.G."/>
            <person name="Naidoo K."/>
            <person name="Pochopski O."/>
            <person name="Shoukouhi P."/>
            <person name="Santana Q.C."/>
            <person name="Seifert K.A."/>
            <person name="Soal N."/>
            <person name="Steenkamp E.T."/>
            <person name="Tatham C.T."/>
            <person name="van der Nest M.A."/>
            <person name="Wingfield M.J."/>
        </authorList>
    </citation>
    <scope>NUCLEOTIDE SEQUENCE [LARGE SCALE GENOMIC DNA]</scope>
    <source>
        <strain evidence="1">CMW44962</strain>
    </source>
</reference>
<feature type="non-terminal residue" evidence="1">
    <location>
        <position position="1"/>
    </location>
</feature>
<evidence type="ECO:0000313" key="2">
    <source>
        <dbReference type="Proteomes" id="UP001138500"/>
    </source>
</evidence>
<sequence>EKAILPELHVKVGQVACAESQRDRRDRSFHAVLLLAAIGDIDRRQVKGSGTGLSCLLKLIHHTHIDMRFVNQVVFGIMTALPCRHPPHGEIISALTELYTLLDTLGAIEPDLVRLPPHSPDALNRTAALAAGYTPEAVDLMSQIPYLLDRDVELMPSTVPINHISPDADRGHFDDAREMFEEEVMRPTAVRLTRSMVYGTELIYDVSTGLLHPWATFEGPVDAKNYDHVPGVRPRAFLDPLIKMYRELTYLGNSIPRRMSFEAPPNTDGKPPVDWPEADKQKWHRMWEEWQAVRKLEDLYLECGWDVKTSEQRSFRRDEFLEKRWRYWQSVLEPHTGSG</sequence>
<organism evidence="1 2">
    <name type="scientific">Teratosphaeria destructans</name>
    <dbReference type="NCBI Taxonomy" id="418781"/>
    <lineage>
        <taxon>Eukaryota</taxon>
        <taxon>Fungi</taxon>
        <taxon>Dikarya</taxon>
        <taxon>Ascomycota</taxon>
        <taxon>Pezizomycotina</taxon>
        <taxon>Dothideomycetes</taxon>
        <taxon>Dothideomycetidae</taxon>
        <taxon>Mycosphaerellales</taxon>
        <taxon>Teratosphaeriaceae</taxon>
        <taxon>Teratosphaeria</taxon>
    </lineage>
</organism>
<gene>
    <name evidence="1" type="ORF">Tdes44962_MAKER00598</name>
</gene>
<evidence type="ECO:0000313" key="1">
    <source>
        <dbReference type="EMBL" id="KAH9825668.1"/>
    </source>
</evidence>
<dbReference type="Proteomes" id="UP001138500">
    <property type="component" value="Unassembled WGS sequence"/>
</dbReference>
<name>A0A9W7W0E5_9PEZI</name>
<proteinExistence type="predicted"/>
<accession>A0A9W7W0E5</accession>
<reference evidence="1 2" key="2">
    <citation type="journal article" date="2021" name="Curr. Genet.">
        <title>Genetic response to nitrogen starvation in the aggressive Eucalyptus foliar pathogen Teratosphaeria destructans.</title>
        <authorList>
            <person name="Havenga M."/>
            <person name="Wingfield B.D."/>
            <person name="Wingfield M.J."/>
            <person name="Dreyer L.L."/>
            <person name="Roets F."/>
            <person name="Aylward J."/>
        </authorList>
    </citation>
    <scope>NUCLEOTIDE SEQUENCE [LARGE SCALE GENOMIC DNA]</scope>
    <source>
        <strain evidence="1">CMW44962</strain>
    </source>
</reference>
<comment type="caution">
    <text evidence="1">The sequence shown here is derived from an EMBL/GenBank/DDBJ whole genome shotgun (WGS) entry which is preliminary data.</text>
</comment>
<dbReference type="AlphaFoldDB" id="A0A9W7W0E5"/>
<protein>
    <submittedName>
        <fullName evidence="1">Uncharacterized protein</fullName>
    </submittedName>
</protein>
<keyword evidence="2" id="KW-1185">Reference proteome</keyword>
<dbReference type="EMBL" id="RIBY02002089">
    <property type="protein sequence ID" value="KAH9825668.1"/>
    <property type="molecule type" value="Genomic_DNA"/>
</dbReference>
<dbReference type="OrthoDB" id="3903303at2759"/>